<keyword evidence="3" id="KW-0240">DNA-directed RNA polymerase</keyword>
<gene>
    <name evidence="3" type="ORF">GX950_00035</name>
</gene>
<dbReference type="InterPro" id="IPR000783">
    <property type="entry name" value="RNA_pol_subH/Rpb5_C"/>
</dbReference>
<dbReference type="GO" id="GO:0042797">
    <property type="term" value="P:tRNA transcription by RNA polymerase III"/>
    <property type="evidence" value="ECO:0007669"/>
    <property type="project" value="TreeGrafter"/>
</dbReference>
<evidence type="ECO:0000313" key="3">
    <source>
        <dbReference type="EMBL" id="NMA44189.1"/>
    </source>
</evidence>
<proteinExistence type="predicted"/>
<dbReference type="InterPro" id="IPR035913">
    <property type="entry name" value="RPB5-like_sf"/>
</dbReference>
<dbReference type="GO" id="GO:0000428">
    <property type="term" value="C:DNA-directed RNA polymerase complex"/>
    <property type="evidence" value="ECO:0007669"/>
    <property type="project" value="UniProtKB-KW"/>
</dbReference>
<sequence>MVEKNEQKIIQRHYLVPEHVLIKKEKVDELMAELGIKKDSLPRIAKLDAAIKHLKPEKGDVVKIIRDSITAGQSTYYRRVV</sequence>
<reference evidence="3 4" key="1">
    <citation type="journal article" date="2020" name="Biotechnol. Biofuels">
        <title>New insights from the biogas microbiome by comprehensive genome-resolved metagenomics of nearly 1600 species originating from multiple anaerobic digesters.</title>
        <authorList>
            <person name="Campanaro S."/>
            <person name="Treu L."/>
            <person name="Rodriguez-R L.M."/>
            <person name="Kovalovszki A."/>
            <person name="Ziels R.M."/>
            <person name="Maus I."/>
            <person name="Zhu X."/>
            <person name="Kougias P.G."/>
            <person name="Basile A."/>
            <person name="Luo G."/>
            <person name="Schluter A."/>
            <person name="Konstantinidis K.T."/>
            <person name="Angelidaki I."/>
        </authorList>
    </citation>
    <scope>NUCLEOTIDE SEQUENCE [LARGE SCALE GENOMIC DNA]</scope>
    <source>
        <strain evidence="3">AS22ysBPME_79</strain>
    </source>
</reference>
<keyword evidence="3" id="KW-0548">Nucleotidyltransferase</keyword>
<dbReference type="GO" id="GO:0003677">
    <property type="term" value="F:DNA binding"/>
    <property type="evidence" value="ECO:0007669"/>
    <property type="project" value="InterPro"/>
</dbReference>
<dbReference type="EC" id="2.7.7.6" evidence="3"/>
<organism evidence="3 4">
    <name type="scientific">Candidatus Iainarchaeum sp</name>
    <dbReference type="NCBI Taxonomy" id="3101447"/>
    <lineage>
        <taxon>Archaea</taxon>
        <taxon>Candidatus Iainarchaeota</taxon>
        <taxon>Candidatus Iainarchaeia</taxon>
        <taxon>Candidatus Iainarchaeales</taxon>
        <taxon>Candidatus Iainarchaeaceae</taxon>
        <taxon>Candidatus Iainarchaeum</taxon>
    </lineage>
</organism>
<keyword evidence="3" id="KW-0808">Transferase</keyword>
<accession>A0A7K4BYN7</accession>
<comment type="caution">
    <text evidence="3">The sequence shown here is derived from an EMBL/GenBank/DDBJ whole genome shotgun (WGS) entry which is preliminary data.</text>
</comment>
<keyword evidence="1" id="KW-0804">Transcription</keyword>
<dbReference type="Pfam" id="PF01191">
    <property type="entry name" value="RNA_pol_Rpb5_C"/>
    <property type="match status" value="1"/>
</dbReference>
<evidence type="ECO:0000256" key="1">
    <source>
        <dbReference type="ARBA" id="ARBA00023163"/>
    </source>
</evidence>
<protein>
    <submittedName>
        <fullName evidence="3">DNA-directed RNA polymerase subunit H</fullName>
        <ecNumber evidence="3">2.7.7.6</ecNumber>
    </submittedName>
</protein>
<dbReference type="EMBL" id="JAAZKV010000001">
    <property type="protein sequence ID" value="NMA44189.1"/>
    <property type="molecule type" value="Genomic_DNA"/>
</dbReference>
<name>A0A7K4BYN7_9ARCH</name>
<dbReference type="GO" id="GO:0003899">
    <property type="term" value="F:DNA-directed RNA polymerase activity"/>
    <property type="evidence" value="ECO:0007669"/>
    <property type="project" value="UniProtKB-EC"/>
</dbReference>
<dbReference type="NCBIfam" id="NF007129">
    <property type="entry name" value="PRK09570.1"/>
    <property type="match status" value="1"/>
</dbReference>
<evidence type="ECO:0000313" key="4">
    <source>
        <dbReference type="Proteomes" id="UP000526302"/>
    </source>
</evidence>
<dbReference type="AlphaFoldDB" id="A0A7K4BYN7"/>
<dbReference type="Gene3D" id="3.90.940.20">
    <property type="entry name" value="RPB5-like RNA polymerase subunit"/>
    <property type="match status" value="1"/>
</dbReference>
<evidence type="ECO:0000259" key="2">
    <source>
        <dbReference type="Pfam" id="PF01191"/>
    </source>
</evidence>
<dbReference type="SUPFAM" id="SSF55287">
    <property type="entry name" value="RPB5-like RNA polymerase subunit"/>
    <property type="match status" value="1"/>
</dbReference>
<dbReference type="InterPro" id="IPR014381">
    <property type="entry name" value="Arch_Rpo5/euc_Rpb5"/>
</dbReference>
<dbReference type="GO" id="GO:0006366">
    <property type="term" value="P:transcription by RNA polymerase II"/>
    <property type="evidence" value="ECO:0007669"/>
    <property type="project" value="TreeGrafter"/>
</dbReference>
<feature type="domain" description="RNA polymerase subunit H/Rpb5 C-terminal" evidence="2">
    <location>
        <begin position="10"/>
        <end position="80"/>
    </location>
</feature>
<dbReference type="PANTHER" id="PTHR10535">
    <property type="entry name" value="DNA-DIRECTED RNA POLYMERASES I, II, AND III SUBUNIT RPABC1"/>
    <property type="match status" value="1"/>
</dbReference>
<dbReference type="GO" id="GO:0006362">
    <property type="term" value="P:transcription elongation by RNA polymerase I"/>
    <property type="evidence" value="ECO:0007669"/>
    <property type="project" value="TreeGrafter"/>
</dbReference>
<dbReference type="PANTHER" id="PTHR10535:SF0">
    <property type="entry name" value="DNA-DIRECTED RNA POLYMERASES I, II, AND III SUBUNIT RPABC1"/>
    <property type="match status" value="1"/>
</dbReference>
<dbReference type="Proteomes" id="UP000526302">
    <property type="component" value="Unassembled WGS sequence"/>
</dbReference>